<dbReference type="EMBL" id="CAKLBY020000072">
    <property type="protein sequence ID" value="CAK7924036.1"/>
    <property type="molecule type" value="Genomic_DNA"/>
</dbReference>
<reference evidence="1" key="1">
    <citation type="submission" date="2024-01" db="EMBL/GenBank/DDBJ databases">
        <authorList>
            <person name="Webb A."/>
        </authorList>
    </citation>
    <scope>NUCLEOTIDE SEQUENCE</scope>
    <source>
        <strain evidence="1">Pm1</strain>
    </source>
</reference>
<dbReference type="Proteomes" id="UP001162060">
    <property type="component" value="Unassembled WGS sequence"/>
</dbReference>
<protein>
    <submittedName>
        <fullName evidence="1">Uncharacterized protein</fullName>
    </submittedName>
</protein>
<name>A0AAV1TNR4_9STRA</name>
<comment type="caution">
    <text evidence="1">The sequence shown here is derived from an EMBL/GenBank/DDBJ whole genome shotgun (WGS) entry which is preliminary data.</text>
</comment>
<evidence type="ECO:0000313" key="2">
    <source>
        <dbReference type="Proteomes" id="UP001162060"/>
    </source>
</evidence>
<gene>
    <name evidence="1" type="ORF">PM001_LOCUS9186</name>
</gene>
<organism evidence="1 2">
    <name type="scientific">Peronospora matthiolae</name>
    <dbReference type="NCBI Taxonomy" id="2874970"/>
    <lineage>
        <taxon>Eukaryota</taxon>
        <taxon>Sar</taxon>
        <taxon>Stramenopiles</taxon>
        <taxon>Oomycota</taxon>
        <taxon>Peronosporomycetes</taxon>
        <taxon>Peronosporales</taxon>
        <taxon>Peronosporaceae</taxon>
        <taxon>Peronospora</taxon>
    </lineage>
</organism>
<accession>A0AAV1TNR4</accession>
<sequence>MLLVPPSLGDYPPAVYPRVCRESSYWYSAPVAEMQRVVAVVARSRGYSLEVMHNDIVPSK</sequence>
<evidence type="ECO:0000313" key="1">
    <source>
        <dbReference type="EMBL" id="CAK7924036.1"/>
    </source>
</evidence>
<dbReference type="AlphaFoldDB" id="A0AAV1TNR4"/>
<proteinExistence type="predicted"/>